<dbReference type="EMBL" id="JBITGY010000012">
    <property type="protein sequence ID" value="MFI6503459.1"/>
    <property type="molecule type" value="Genomic_DNA"/>
</dbReference>
<dbReference type="InterPro" id="IPR036513">
    <property type="entry name" value="STAS_dom_sf"/>
</dbReference>
<dbReference type="SUPFAM" id="SSF52091">
    <property type="entry name" value="SpoIIaa-like"/>
    <property type="match status" value="1"/>
</dbReference>
<name>A0ABW7Z7H5_9ACTN</name>
<protein>
    <submittedName>
        <fullName evidence="2">STAS domain-containing protein</fullName>
    </submittedName>
</protein>
<evidence type="ECO:0000259" key="1">
    <source>
        <dbReference type="PROSITE" id="PS50801"/>
    </source>
</evidence>
<dbReference type="Gene3D" id="3.30.750.24">
    <property type="entry name" value="STAS domain"/>
    <property type="match status" value="1"/>
</dbReference>
<organism evidence="2 3">
    <name type="scientific">Nonomuraea typhae</name>
    <dbReference type="NCBI Taxonomy" id="2603600"/>
    <lineage>
        <taxon>Bacteria</taxon>
        <taxon>Bacillati</taxon>
        <taxon>Actinomycetota</taxon>
        <taxon>Actinomycetes</taxon>
        <taxon>Streptosporangiales</taxon>
        <taxon>Streptosporangiaceae</taxon>
        <taxon>Nonomuraea</taxon>
    </lineage>
</organism>
<evidence type="ECO:0000313" key="2">
    <source>
        <dbReference type="EMBL" id="MFI6503459.1"/>
    </source>
</evidence>
<evidence type="ECO:0000313" key="3">
    <source>
        <dbReference type="Proteomes" id="UP001612741"/>
    </source>
</evidence>
<gene>
    <name evidence="2" type="ORF">ACIBG2_39165</name>
</gene>
<dbReference type="Pfam" id="PF13466">
    <property type="entry name" value="STAS_2"/>
    <property type="match status" value="1"/>
</dbReference>
<dbReference type="PROSITE" id="PS50801">
    <property type="entry name" value="STAS"/>
    <property type="match status" value="1"/>
</dbReference>
<feature type="domain" description="STAS" evidence="1">
    <location>
        <begin position="11"/>
        <end position="106"/>
    </location>
</feature>
<dbReference type="InterPro" id="IPR058548">
    <property type="entry name" value="MlaB-like_STAS"/>
</dbReference>
<accession>A0ABW7Z7H5</accession>
<reference evidence="2 3" key="1">
    <citation type="submission" date="2024-10" db="EMBL/GenBank/DDBJ databases">
        <title>The Natural Products Discovery Center: Release of the First 8490 Sequenced Strains for Exploring Actinobacteria Biosynthetic Diversity.</title>
        <authorList>
            <person name="Kalkreuter E."/>
            <person name="Kautsar S.A."/>
            <person name="Yang D."/>
            <person name="Bader C.D."/>
            <person name="Teijaro C.N."/>
            <person name="Fluegel L."/>
            <person name="Davis C.M."/>
            <person name="Simpson J.R."/>
            <person name="Lauterbach L."/>
            <person name="Steele A.D."/>
            <person name="Gui C."/>
            <person name="Meng S."/>
            <person name="Li G."/>
            <person name="Viehrig K."/>
            <person name="Ye F."/>
            <person name="Su P."/>
            <person name="Kiefer A.F."/>
            <person name="Nichols A."/>
            <person name="Cepeda A.J."/>
            <person name="Yan W."/>
            <person name="Fan B."/>
            <person name="Jiang Y."/>
            <person name="Adhikari A."/>
            <person name="Zheng C.-J."/>
            <person name="Schuster L."/>
            <person name="Cowan T.M."/>
            <person name="Smanski M.J."/>
            <person name="Chevrette M.G."/>
            <person name="De Carvalho L.P.S."/>
            <person name="Shen B."/>
        </authorList>
    </citation>
    <scope>NUCLEOTIDE SEQUENCE [LARGE SCALE GENOMIC DNA]</scope>
    <source>
        <strain evidence="2 3">NPDC050545</strain>
    </source>
</reference>
<sequence length="106" mass="11371">MKVVVRLAPSGTLYAVLEGELDTAGGQELRGRLEEFLDGRLDGGRPRRLVVDAGAVTFADVAGLRVLVWADTVMRGCGGSLVLRRPGRPLLRLIELLGFDGLLSVE</sequence>
<dbReference type="RefSeq" id="WP_397089239.1">
    <property type="nucleotide sequence ID" value="NZ_JBITGY010000012.1"/>
</dbReference>
<proteinExistence type="predicted"/>
<keyword evidence="3" id="KW-1185">Reference proteome</keyword>
<dbReference type="InterPro" id="IPR002645">
    <property type="entry name" value="STAS_dom"/>
</dbReference>
<dbReference type="Proteomes" id="UP001612741">
    <property type="component" value="Unassembled WGS sequence"/>
</dbReference>
<comment type="caution">
    <text evidence="2">The sequence shown here is derived from an EMBL/GenBank/DDBJ whole genome shotgun (WGS) entry which is preliminary data.</text>
</comment>
<dbReference type="CDD" id="cd07043">
    <property type="entry name" value="STAS_anti-anti-sigma_factors"/>
    <property type="match status" value="1"/>
</dbReference>